<dbReference type="RefSeq" id="WP_160690514.1">
    <property type="nucleotide sequence ID" value="NZ_CP047897.1"/>
</dbReference>
<keyword evidence="1" id="KW-1133">Transmembrane helix</keyword>
<name>A0A6P1NTS2_9BACT</name>
<keyword evidence="3" id="KW-1185">Reference proteome</keyword>
<evidence type="ECO:0000256" key="1">
    <source>
        <dbReference type="SAM" id="Phobius"/>
    </source>
</evidence>
<feature type="transmembrane region" description="Helical" evidence="1">
    <location>
        <begin position="12"/>
        <end position="32"/>
    </location>
</feature>
<keyword evidence="1" id="KW-0472">Membrane</keyword>
<protein>
    <submittedName>
        <fullName evidence="2">Uncharacterized protein</fullName>
    </submittedName>
</protein>
<reference evidence="2 3" key="1">
    <citation type="submission" date="2020-01" db="EMBL/GenBank/DDBJ databases">
        <authorList>
            <person name="Kim M."/>
        </authorList>
    </citation>
    <scope>NUCLEOTIDE SEQUENCE [LARGE SCALE GENOMIC DNA]</scope>
    <source>
        <strain evidence="2 3">BT10</strain>
    </source>
</reference>
<evidence type="ECO:0000313" key="3">
    <source>
        <dbReference type="Proteomes" id="UP000464214"/>
    </source>
</evidence>
<dbReference type="Proteomes" id="UP000464214">
    <property type="component" value="Chromosome"/>
</dbReference>
<dbReference type="EMBL" id="CP047897">
    <property type="protein sequence ID" value="QHL87266.1"/>
    <property type="molecule type" value="Genomic_DNA"/>
</dbReference>
<feature type="transmembrane region" description="Helical" evidence="1">
    <location>
        <begin position="38"/>
        <end position="56"/>
    </location>
</feature>
<organism evidence="2 3">
    <name type="scientific">Nibribacter ruber</name>
    <dbReference type="NCBI Taxonomy" id="2698458"/>
    <lineage>
        <taxon>Bacteria</taxon>
        <taxon>Pseudomonadati</taxon>
        <taxon>Bacteroidota</taxon>
        <taxon>Cytophagia</taxon>
        <taxon>Cytophagales</taxon>
        <taxon>Hymenobacteraceae</taxon>
        <taxon>Nibribacter</taxon>
    </lineage>
</organism>
<dbReference type="KEGG" id="nib:GU926_07405"/>
<accession>A0A6P1NTS2</accession>
<evidence type="ECO:0000313" key="2">
    <source>
        <dbReference type="EMBL" id="QHL87266.1"/>
    </source>
</evidence>
<sequence length="159" mass="18275">MRDHIKTKPDLGVPLLIICVGFLFLAVIILPSKFELTNAGYIICGFISFFIFSGLWKIGHFELKDHLLTKYQLLGLVKRTVDLKYLVKYRTKTYNLTRVQSITSLIPSKSDKYRNPREATLHFTNSSKMVLDEELIPTKDFDLLLEKISLFSTESTLLA</sequence>
<proteinExistence type="predicted"/>
<gene>
    <name evidence="2" type="ORF">GU926_07405</name>
</gene>
<keyword evidence="1" id="KW-0812">Transmembrane</keyword>
<dbReference type="AlphaFoldDB" id="A0A6P1NTS2"/>